<dbReference type="AlphaFoldDB" id="A0A8F8X7K4"/>
<evidence type="ECO:0000256" key="2">
    <source>
        <dbReference type="ARBA" id="ARBA00004454"/>
    </source>
</evidence>
<dbReference type="GO" id="GO:0008137">
    <property type="term" value="F:NADH dehydrogenase (ubiquinone) activity"/>
    <property type="evidence" value="ECO:0007669"/>
    <property type="project" value="UniProtKB-UniRule"/>
</dbReference>
<keyword evidence="6" id="KW-0813">Transport</keyword>
<evidence type="ECO:0000256" key="10">
    <source>
        <dbReference type="ARBA" id="ARBA00022719"/>
    </source>
</evidence>
<comment type="catalytic activity">
    <reaction evidence="19 20">
        <text>a plastoquinone + NADH + (n+1) H(+)(in) = a plastoquinol + NAD(+) + n H(+)(out)</text>
        <dbReference type="Rhea" id="RHEA:42608"/>
        <dbReference type="Rhea" id="RHEA-COMP:9561"/>
        <dbReference type="Rhea" id="RHEA-COMP:9562"/>
        <dbReference type="ChEBI" id="CHEBI:15378"/>
        <dbReference type="ChEBI" id="CHEBI:17757"/>
        <dbReference type="ChEBI" id="CHEBI:57540"/>
        <dbReference type="ChEBI" id="CHEBI:57945"/>
        <dbReference type="ChEBI" id="CHEBI:62192"/>
    </reaction>
</comment>
<evidence type="ECO:0000256" key="18">
    <source>
        <dbReference type="ARBA" id="ARBA00047726"/>
    </source>
</evidence>
<dbReference type="InterPro" id="IPR050290">
    <property type="entry name" value="NAD(P)H-Q_Oxidoreduct_6"/>
</dbReference>
<evidence type="ECO:0000256" key="17">
    <source>
        <dbReference type="ARBA" id="ARBA00023136"/>
    </source>
</evidence>
<keyword evidence="7 20" id="KW-0150">Chloroplast</keyword>
<feature type="transmembrane region" description="Helical" evidence="20">
    <location>
        <begin position="36"/>
        <end position="53"/>
    </location>
</feature>
<comment type="catalytic activity">
    <reaction evidence="18 20">
        <text>a plastoquinone + NADPH + (n+1) H(+)(in) = a plastoquinol + NADP(+) + n H(+)(out)</text>
        <dbReference type="Rhea" id="RHEA:42612"/>
        <dbReference type="Rhea" id="RHEA-COMP:9561"/>
        <dbReference type="Rhea" id="RHEA-COMP:9562"/>
        <dbReference type="ChEBI" id="CHEBI:15378"/>
        <dbReference type="ChEBI" id="CHEBI:17757"/>
        <dbReference type="ChEBI" id="CHEBI:57783"/>
        <dbReference type="ChEBI" id="CHEBI:58349"/>
        <dbReference type="ChEBI" id="CHEBI:62192"/>
    </reaction>
</comment>
<keyword evidence="13" id="KW-1278">Translocase</keyword>
<evidence type="ECO:0000256" key="3">
    <source>
        <dbReference type="ARBA" id="ARBA00005698"/>
    </source>
</evidence>
<evidence type="ECO:0000256" key="15">
    <source>
        <dbReference type="ARBA" id="ARBA00023027"/>
    </source>
</evidence>
<keyword evidence="15 20" id="KW-0520">NAD</keyword>
<evidence type="ECO:0000256" key="8">
    <source>
        <dbReference type="ARBA" id="ARBA00022640"/>
    </source>
</evidence>
<keyword evidence="10 20" id="KW-0874">Quinone</keyword>
<comment type="subunit">
    <text evidence="4 20">NDH is composed of at least 16 different subunits, 5 of which are encoded in the nucleus.</text>
</comment>
<keyword evidence="11 20" id="KW-0521">NADP</keyword>
<comment type="similarity">
    <text evidence="3 20">Belongs to the complex I subunit 6 family.</text>
</comment>
<gene>
    <name evidence="21" type="primary">ndhG</name>
</gene>
<feature type="transmembrane region" description="Helical" evidence="20">
    <location>
        <begin position="153"/>
        <end position="175"/>
    </location>
</feature>
<dbReference type="EMBL" id="MT023022">
    <property type="protein sequence ID" value="QYB18512.1"/>
    <property type="molecule type" value="Genomic_DNA"/>
</dbReference>
<feature type="transmembrane region" description="Helical" evidence="20">
    <location>
        <begin position="59"/>
        <end position="82"/>
    </location>
</feature>
<sequence>MKLPESFYEIIFIFLELGLVLGSLGVVLFTNIVYSAFFLSLVFFCISLLYFLLNADFVAAAQILIYVGAVNVLIVFAVMLINKKQYSNFFVYWTIGDGITLTLCTGLFLLLSYCVSNTPWSQILSITKLHLVEKEVTVINTVRRIGSELFTEFLLPFELMSIILLISLIGAITLARREKKIELKKNDFSKY</sequence>
<dbReference type="GO" id="GO:0048038">
    <property type="term" value="F:quinone binding"/>
    <property type="evidence" value="ECO:0007669"/>
    <property type="project" value="UniProtKB-KW"/>
</dbReference>
<keyword evidence="14 20" id="KW-1133">Transmembrane helix</keyword>
<evidence type="ECO:0000256" key="1">
    <source>
        <dbReference type="ARBA" id="ARBA00004059"/>
    </source>
</evidence>
<reference evidence="21" key="1">
    <citation type="submission" date="2020-02" db="EMBL/GenBank/DDBJ databases">
        <title>Combined nanopore and short reads sequencing enabled assembling tandem repeats rich plastome of Concephalum species (Marchantiales, Bryophyta) revealing the first exception in the evolutionarily-stable structure of liverwort chloroplast genomes.</title>
        <authorList>
            <person name="Sawicki J."/>
            <person name="Baczkiewicz A."/>
            <person name="Buczkowska K."/>
            <person name="Gorski P."/>
            <person name="Krawczyk K."/>
            <person name="Mizia P."/>
            <person name="Myszczynski K."/>
            <person name="Slipiko M."/>
            <person name="Szczecinska M."/>
        </authorList>
    </citation>
    <scope>NUCLEOTIDE SEQUENCE</scope>
</reference>
<organism evidence="21">
    <name type="scientific">Conocephalum salebrosum</name>
    <dbReference type="NCBI Taxonomy" id="357981"/>
    <lineage>
        <taxon>Eukaryota</taxon>
        <taxon>Viridiplantae</taxon>
        <taxon>Streptophyta</taxon>
        <taxon>Embryophyta</taxon>
        <taxon>Marchantiophyta</taxon>
        <taxon>Marchantiopsida</taxon>
        <taxon>Marchantiidae</taxon>
        <taxon>Marchantiales</taxon>
        <taxon>Conocephalaceae</taxon>
        <taxon>Conocephalum</taxon>
    </lineage>
</organism>
<evidence type="ECO:0000256" key="14">
    <source>
        <dbReference type="ARBA" id="ARBA00022989"/>
    </source>
</evidence>
<dbReference type="PANTHER" id="PTHR48479:SF1">
    <property type="entry name" value="NAD(P)H-QUINONE OXIDOREDUCTASE SUBUNIT 6, CHLOROPLASTIC"/>
    <property type="match status" value="1"/>
</dbReference>
<evidence type="ECO:0000256" key="9">
    <source>
        <dbReference type="ARBA" id="ARBA00022692"/>
    </source>
</evidence>
<feature type="transmembrane region" description="Helical" evidence="20">
    <location>
        <begin position="6"/>
        <end position="29"/>
    </location>
</feature>
<evidence type="ECO:0000256" key="4">
    <source>
        <dbReference type="ARBA" id="ARBA00011199"/>
    </source>
</evidence>
<dbReference type="PANTHER" id="PTHR48479">
    <property type="entry name" value="NAD(P)H-QUINONE OXIDOREDUCTASE SUBUNIT 6, CHLOROPLASTIC"/>
    <property type="match status" value="1"/>
</dbReference>
<keyword evidence="17 20" id="KW-0472">Membrane</keyword>
<keyword evidence="16 20" id="KW-0793">Thylakoid</keyword>
<name>A0A8F8X7K4_9MARC</name>
<evidence type="ECO:0000256" key="11">
    <source>
        <dbReference type="ARBA" id="ARBA00022857"/>
    </source>
</evidence>
<keyword evidence="8 20" id="KW-0934">Plastid</keyword>
<evidence type="ECO:0000256" key="20">
    <source>
        <dbReference type="RuleBase" id="RU004431"/>
    </source>
</evidence>
<comment type="function">
    <text evidence="1 20">NDH shuttles electrons from NAD(P)H:plastoquinone, via FMN and iron-sulfur (Fe-S) centers, to quinones in the photosynthetic chain and possibly in a chloroplast respiratory chain. The immediate electron acceptor for the enzyme in this species is believed to be plastoquinone. Couples the redox reaction to proton translocation, and thus conserves the redox energy in a proton gradient.</text>
</comment>
<dbReference type="NCBIfam" id="NF005163">
    <property type="entry name" value="PRK06638.1-3"/>
    <property type="match status" value="1"/>
</dbReference>
<comment type="subcellular location">
    <subcellularLocation>
        <location evidence="2">Plastid</location>
        <location evidence="2">Chloroplast thylakoid membrane</location>
        <topology evidence="2">Multi-pass membrane protein</topology>
    </subcellularLocation>
</comment>
<dbReference type="InterPro" id="IPR001457">
    <property type="entry name" value="NADH_UbQ/plastoQ_OxRdtase_su6"/>
</dbReference>
<geneLocation type="chloroplast" evidence="21"/>
<evidence type="ECO:0000256" key="6">
    <source>
        <dbReference type="ARBA" id="ARBA00022448"/>
    </source>
</evidence>
<dbReference type="EC" id="7.1.1.-" evidence="20"/>
<evidence type="ECO:0000256" key="5">
    <source>
        <dbReference type="ARBA" id="ARBA00018131"/>
    </source>
</evidence>
<evidence type="ECO:0000256" key="13">
    <source>
        <dbReference type="ARBA" id="ARBA00022967"/>
    </source>
</evidence>
<feature type="transmembrane region" description="Helical" evidence="20">
    <location>
        <begin position="89"/>
        <end position="111"/>
    </location>
</feature>
<dbReference type="FunFam" id="1.20.120.1200:FF:000002">
    <property type="entry name" value="NAD(P)H-quinone oxidoreductase subunit 6, chloroplastic"/>
    <property type="match status" value="1"/>
</dbReference>
<proteinExistence type="inferred from homology"/>
<evidence type="ECO:0000256" key="16">
    <source>
        <dbReference type="ARBA" id="ARBA00023078"/>
    </source>
</evidence>
<dbReference type="EMBL" id="MT023023">
    <property type="protein sequence ID" value="QYB18600.1"/>
    <property type="molecule type" value="Genomic_DNA"/>
</dbReference>
<evidence type="ECO:0000313" key="21">
    <source>
        <dbReference type="EMBL" id="QYB18600.1"/>
    </source>
</evidence>
<protein>
    <recommendedName>
        <fullName evidence="5 20">NAD(P)H-quinone oxidoreductase subunit 6, chloroplastic</fullName>
        <ecNumber evidence="20">7.1.1.-</ecNumber>
    </recommendedName>
</protein>
<dbReference type="Pfam" id="PF00499">
    <property type="entry name" value="Oxidored_q3"/>
    <property type="match status" value="1"/>
</dbReference>
<evidence type="ECO:0000256" key="19">
    <source>
        <dbReference type="ARBA" id="ARBA00048026"/>
    </source>
</evidence>
<keyword evidence="9 20" id="KW-0812">Transmembrane</keyword>
<dbReference type="Gene3D" id="1.20.120.1200">
    <property type="entry name" value="NADH-ubiquinone/plastoquinone oxidoreductase chain 6, subunit NuoJ"/>
    <property type="match status" value="1"/>
</dbReference>
<evidence type="ECO:0000256" key="7">
    <source>
        <dbReference type="ARBA" id="ARBA00022528"/>
    </source>
</evidence>
<evidence type="ECO:0000256" key="12">
    <source>
        <dbReference type="ARBA" id="ARBA00022957"/>
    </source>
</evidence>
<keyword evidence="12 20" id="KW-0618">Plastoquinone</keyword>
<dbReference type="GO" id="GO:0009535">
    <property type="term" value="C:chloroplast thylakoid membrane"/>
    <property type="evidence" value="ECO:0007669"/>
    <property type="project" value="UniProtKB-SubCell"/>
</dbReference>
<accession>A0A8F8X7K4</accession>
<dbReference type="InterPro" id="IPR042106">
    <property type="entry name" value="Nuo/plastoQ_OxRdtase_6_NuoJ"/>
</dbReference>